<feature type="domain" description="DUF4246" evidence="2">
    <location>
        <begin position="69"/>
        <end position="459"/>
    </location>
</feature>
<dbReference type="Proteomes" id="UP000006514">
    <property type="component" value="Unassembled WGS sequence"/>
</dbReference>
<evidence type="ECO:0000259" key="2">
    <source>
        <dbReference type="Pfam" id="PF14033"/>
    </source>
</evidence>
<dbReference type="InParanoid" id="J0WTH0"/>
<organism evidence="4 5">
    <name type="scientific">Auricularia subglabra (strain TFB-10046 / SS5)</name>
    <name type="common">White-rot fungus</name>
    <name type="synonym">Auricularia delicata (strain TFB10046)</name>
    <dbReference type="NCBI Taxonomy" id="717982"/>
    <lineage>
        <taxon>Eukaryota</taxon>
        <taxon>Fungi</taxon>
        <taxon>Dikarya</taxon>
        <taxon>Basidiomycota</taxon>
        <taxon>Agaricomycotina</taxon>
        <taxon>Agaricomycetes</taxon>
        <taxon>Auriculariales</taxon>
        <taxon>Auriculariaceae</taxon>
        <taxon>Auricularia</taxon>
    </lineage>
</organism>
<dbReference type="EMBL" id="JH687855">
    <property type="protein sequence ID" value="EJD36698.1"/>
    <property type="molecule type" value="Genomic_DNA"/>
</dbReference>
<dbReference type="Pfam" id="PF21666">
    <property type="entry name" value="DUF4246_N"/>
    <property type="match status" value="1"/>
</dbReference>
<gene>
    <name evidence="4" type="ORF">AURDEDRAFT_117017</name>
</gene>
<protein>
    <submittedName>
        <fullName evidence="4">Uncharacterized protein</fullName>
    </submittedName>
</protein>
<dbReference type="OMA" id="MLNERIC"/>
<dbReference type="InterPro" id="IPR049192">
    <property type="entry name" value="DUF4246_C"/>
</dbReference>
<dbReference type="PANTHER" id="PTHR33119">
    <property type="entry name" value="IFI3P"/>
    <property type="match status" value="1"/>
</dbReference>
<keyword evidence="5" id="KW-1185">Reference proteome</keyword>
<dbReference type="PANTHER" id="PTHR33119:SF1">
    <property type="entry name" value="FE2OG DIOXYGENASE DOMAIN-CONTAINING PROTEIN"/>
    <property type="match status" value="1"/>
</dbReference>
<accession>J0WTH0</accession>
<dbReference type="KEGG" id="adl:AURDEDRAFT_117017"/>
<feature type="domain" description="DUF4246" evidence="3">
    <location>
        <begin position="4"/>
        <end position="60"/>
    </location>
</feature>
<dbReference type="AlphaFoldDB" id="J0WTH0"/>
<evidence type="ECO:0000259" key="3">
    <source>
        <dbReference type="Pfam" id="PF21666"/>
    </source>
</evidence>
<feature type="region of interest" description="Disordered" evidence="1">
    <location>
        <begin position="1"/>
        <end position="21"/>
    </location>
</feature>
<dbReference type="OrthoDB" id="415532at2759"/>
<dbReference type="eggNOG" id="ENOG502QQIE">
    <property type="taxonomic scope" value="Eukaryota"/>
</dbReference>
<name>J0WTH0_AURST</name>
<dbReference type="InterPro" id="IPR049207">
    <property type="entry name" value="DUF4246_N"/>
</dbReference>
<dbReference type="Pfam" id="PF14033">
    <property type="entry name" value="DUF4246"/>
    <property type="match status" value="1"/>
</dbReference>
<evidence type="ECO:0000256" key="1">
    <source>
        <dbReference type="SAM" id="MobiDB-lite"/>
    </source>
</evidence>
<reference evidence="5" key="1">
    <citation type="journal article" date="2012" name="Science">
        <title>The Paleozoic origin of enzymatic lignin decomposition reconstructed from 31 fungal genomes.</title>
        <authorList>
            <person name="Floudas D."/>
            <person name="Binder M."/>
            <person name="Riley R."/>
            <person name="Barry K."/>
            <person name="Blanchette R.A."/>
            <person name="Henrissat B."/>
            <person name="Martinez A.T."/>
            <person name="Otillar R."/>
            <person name="Spatafora J.W."/>
            <person name="Yadav J.S."/>
            <person name="Aerts A."/>
            <person name="Benoit I."/>
            <person name="Boyd A."/>
            <person name="Carlson A."/>
            <person name="Copeland A."/>
            <person name="Coutinho P.M."/>
            <person name="de Vries R.P."/>
            <person name="Ferreira P."/>
            <person name="Findley K."/>
            <person name="Foster B."/>
            <person name="Gaskell J."/>
            <person name="Glotzer D."/>
            <person name="Gorecki P."/>
            <person name="Heitman J."/>
            <person name="Hesse C."/>
            <person name="Hori C."/>
            <person name="Igarashi K."/>
            <person name="Jurgens J.A."/>
            <person name="Kallen N."/>
            <person name="Kersten P."/>
            <person name="Kohler A."/>
            <person name="Kuees U."/>
            <person name="Kumar T.K.A."/>
            <person name="Kuo A."/>
            <person name="LaButti K."/>
            <person name="Larrondo L.F."/>
            <person name="Lindquist E."/>
            <person name="Ling A."/>
            <person name="Lombard V."/>
            <person name="Lucas S."/>
            <person name="Lundell T."/>
            <person name="Martin R."/>
            <person name="McLaughlin D.J."/>
            <person name="Morgenstern I."/>
            <person name="Morin E."/>
            <person name="Murat C."/>
            <person name="Nagy L.G."/>
            <person name="Nolan M."/>
            <person name="Ohm R.A."/>
            <person name="Patyshakuliyeva A."/>
            <person name="Rokas A."/>
            <person name="Ruiz-Duenas F.J."/>
            <person name="Sabat G."/>
            <person name="Salamov A."/>
            <person name="Samejima M."/>
            <person name="Schmutz J."/>
            <person name="Slot J.C."/>
            <person name="St John F."/>
            <person name="Stenlid J."/>
            <person name="Sun H."/>
            <person name="Sun S."/>
            <person name="Syed K."/>
            <person name="Tsang A."/>
            <person name="Wiebenga A."/>
            <person name="Young D."/>
            <person name="Pisabarro A."/>
            <person name="Eastwood D.C."/>
            <person name="Martin F."/>
            <person name="Cullen D."/>
            <person name="Grigoriev I.V."/>
            <person name="Hibbett D.S."/>
        </authorList>
    </citation>
    <scope>NUCLEOTIDE SEQUENCE [LARGE SCALE GENOMIC DNA]</scope>
    <source>
        <strain evidence="5">TFB10046</strain>
    </source>
</reference>
<sequence length="526" mass="59606">MSRRKQSFPHPFYERDQDDGEPARMLGELSMCALSATLRSKPEWWRKVKVDDIVERWKKEALEQGLGEKQVDYVLAELHDYVALRDDATGIEVSCFDRIWKSDSLIPNSVCEALKEGVHALEDVPEDQKDWHPRANGLVLDLVHPSLYPLVYGRTMVHGDDGKLAPAVAPVGDNTTSDRFAWLPTDFAVAQDGTVARKGYINNLHPSHGGLYATLGHVISAFVPLFERVLTDLLPANKFPLRVSGNYYHLEDNAPVKQDDESDTEFDEKYEEWYANGRPIVLPEPPAYVPGTANKRKATYSLRGRDIQVIVKLANIILTPEKPEYPGGSWHVEGMQNEHIVASGIYYYDEDNISESRLAFRTAVAGPENYEQCDYSGAQEVWGLEHEGPLVQDLGSVQTKAGRCIAFPNIFQHCVQPFRLLDASRAGHRKILALFLVDPDKRIPSTSVVVPQQAEWMYETLVESSRDSHLQKLPAELLKMVSDVGGHTMSREEAFEYREALMDERTRFVHANNEEYFETTFNMCEH</sequence>
<proteinExistence type="predicted"/>
<dbReference type="InterPro" id="IPR025340">
    <property type="entry name" value="DUF4246"/>
</dbReference>
<evidence type="ECO:0000313" key="4">
    <source>
        <dbReference type="EMBL" id="EJD36698.1"/>
    </source>
</evidence>
<evidence type="ECO:0000313" key="5">
    <source>
        <dbReference type="Proteomes" id="UP000006514"/>
    </source>
</evidence>